<dbReference type="EMBL" id="JARKHS020014479">
    <property type="protein sequence ID" value="KAK8775133.1"/>
    <property type="molecule type" value="Genomic_DNA"/>
</dbReference>
<comment type="caution">
    <text evidence="2">The sequence shown here is derived from an EMBL/GenBank/DDBJ whole genome shotgun (WGS) entry which is preliminary data.</text>
</comment>
<evidence type="ECO:0000259" key="1">
    <source>
        <dbReference type="Pfam" id="PF03372"/>
    </source>
</evidence>
<name>A0AAQ4EL06_AMBAM</name>
<dbReference type="InterPro" id="IPR036691">
    <property type="entry name" value="Endo/exonu/phosph_ase_sf"/>
</dbReference>
<proteinExistence type="predicted"/>
<dbReference type="GO" id="GO:0003824">
    <property type="term" value="F:catalytic activity"/>
    <property type="evidence" value="ECO:0007669"/>
    <property type="project" value="InterPro"/>
</dbReference>
<dbReference type="Proteomes" id="UP001321473">
    <property type="component" value="Unassembled WGS sequence"/>
</dbReference>
<keyword evidence="3" id="KW-1185">Reference proteome</keyword>
<reference evidence="2 3" key="1">
    <citation type="journal article" date="2023" name="Arcadia Sci">
        <title>De novo assembly of a long-read Amblyomma americanum tick genome.</title>
        <authorList>
            <person name="Chou S."/>
            <person name="Poskanzer K.E."/>
            <person name="Rollins M."/>
            <person name="Thuy-Boun P.S."/>
        </authorList>
    </citation>
    <scope>NUCLEOTIDE SEQUENCE [LARGE SCALE GENOMIC DNA]</scope>
    <source>
        <strain evidence="2">F_SG_1</strain>
        <tissue evidence="2">Salivary glands</tissue>
    </source>
</reference>
<dbReference type="SUPFAM" id="SSF56219">
    <property type="entry name" value="DNase I-like"/>
    <property type="match status" value="1"/>
</dbReference>
<dbReference type="InterPro" id="IPR005135">
    <property type="entry name" value="Endo/exonuclease/phosphatase"/>
</dbReference>
<evidence type="ECO:0000313" key="3">
    <source>
        <dbReference type="Proteomes" id="UP001321473"/>
    </source>
</evidence>
<dbReference type="Gene3D" id="3.60.10.10">
    <property type="entry name" value="Endonuclease/exonuclease/phosphatase"/>
    <property type="match status" value="1"/>
</dbReference>
<accession>A0AAQ4EL06</accession>
<dbReference type="AlphaFoldDB" id="A0AAQ4EL06"/>
<gene>
    <name evidence="2" type="ORF">V5799_031522</name>
</gene>
<dbReference type="Pfam" id="PF03372">
    <property type="entry name" value="Exo_endo_phos"/>
    <property type="match status" value="1"/>
</dbReference>
<feature type="non-terminal residue" evidence="2">
    <location>
        <position position="107"/>
    </location>
</feature>
<evidence type="ECO:0000313" key="2">
    <source>
        <dbReference type="EMBL" id="KAK8775133.1"/>
    </source>
</evidence>
<feature type="domain" description="Endonuclease/exonuclease/phosphatase" evidence="1">
    <location>
        <begin position="14"/>
        <end position="101"/>
    </location>
</feature>
<organism evidence="2 3">
    <name type="scientific">Amblyomma americanum</name>
    <name type="common">Lone star tick</name>
    <dbReference type="NCBI Taxonomy" id="6943"/>
    <lineage>
        <taxon>Eukaryota</taxon>
        <taxon>Metazoa</taxon>
        <taxon>Ecdysozoa</taxon>
        <taxon>Arthropoda</taxon>
        <taxon>Chelicerata</taxon>
        <taxon>Arachnida</taxon>
        <taxon>Acari</taxon>
        <taxon>Parasitiformes</taxon>
        <taxon>Ixodida</taxon>
        <taxon>Ixodoidea</taxon>
        <taxon>Ixodidae</taxon>
        <taxon>Amblyomminae</taxon>
        <taxon>Amblyomma</taxon>
    </lineage>
</organism>
<protein>
    <recommendedName>
        <fullName evidence="1">Endonuclease/exonuclease/phosphatase domain-containing protein</fullName>
    </recommendedName>
</protein>
<sequence length="107" mass="12231">MANTPQLVPRPRVLQWNCRALRPRLSELHDRLQLEEYDVLALQEVYLQREKLHLPGYIGYGSRSSCQQSSCRADPCLEDSHPPGPSRAAIFVRRTLAQAEILLYTDG</sequence>